<feature type="domain" description="SCP" evidence="1">
    <location>
        <begin position="5"/>
        <end position="122"/>
    </location>
</feature>
<dbReference type="AlphaFoldDB" id="A0A2G9TX60"/>
<keyword evidence="3" id="KW-1185">Reference proteome</keyword>
<dbReference type="EMBL" id="KZ352006">
    <property type="protein sequence ID" value="PIO62527.1"/>
    <property type="molecule type" value="Genomic_DNA"/>
</dbReference>
<proteinExistence type="predicted"/>
<feature type="non-terminal residue" evidence="2">
    <location>
        <position position="122"/>
    </location>
</feature>
<dbReference type="OrthoDB" id="5874910at2759"/>
<dbReference type="SMART" id="SM00198">
    <property type="entry name" value="SCP"/>
    <property type="match status" value="1"/>
</dbReference>
<evidence type="ECO:0000313" key="3">
    <source>
        <dbReference type="Proteomes" id="UP000230423"/>
    </source>
</evidence>
<dbReference type="Proteomes" id="UP000230423">
    <property type="component" value="Unassembled WGS sequence"/>
</dbReference>
<sequence length="122" mass="13733">MDGTAVRSRLAQGLVPNGYTGRKVPRGANINQLTYSNDLEHDAQVYANTCPYGPSSEMSRNGQGENFAIISSYDAQSSVLIAAFKAIKTFWREIKTSQGINRRMQFTEHFRNRQDAPLRFTQ</sequence>
<organism evidence="2 3">
    <name type="scientific">Teladorsagia circumcincta</name>
    <name type="common">Brown stomach worm</name>
    <name type="synonym">Ostertagia circumcincta</name>
    <dbReference type="NCBI Taxonomy" id="45464"/>
    <lineage>
        <taxon>Eukaryota</taxon>
        <taxon>Metazoa</taxon>
        <taxon>Ecdysozoa</taxon>
        <taxon>Nematoda</taxon>
        <taxon>Chromadorea</taxon>
        <taxon>Rhabditida</taxon>
        <taxon>Rhabditina</taxon>
        <taxon>Rhabditomorpha</taxon>
        <taxon>Strongyloidea</taxon>
        <taxon>Trichostrongylidae</taxon>
        <taxon>Teladorsagia</taxon>
    </lineage>
</organism>
<evidence type="ECO:0000313" key="2">
    <source>
        <dbReference type="EMBL" id="PIO62527.1"/>
    </source>
</evidence>
<name>A0A2G9TX60_TELCI</name>
<dbReference type="Pfam" id="PF00188">
    <property type="entry name" value="CAP"/>
    <property type="match status" value="1"/>
</dbReference>
<dbReference type="SUPFAM" id="SSF55797">
    <property type="entry name" value="PR-1-like"/>
    <property type="match status" value="1"/>
</dbReference>
<dbReference type="InterPro" id="IPR035940">
    <property type="entry name" value="CAP_sf"/>
</dbReference>
<protein>
    <recommendedName>
        <fullName evidence="1">SCP domain-containing protein</fullName>
    </recommendedName>
</protein>
<dbReference type="Gene3D" id="3.40.33.10">
    <property type="entry name" value="CAP"/>
    <property type="match status" value="1"/>
</dbReference>
<evidence type="ECO:0000259" key="1">
    <source>
        <dbReference type="SMART" id="SM00198"/>
    </source>
</evidence>
<dbReference type="InterPro" id="IPR014044">
    <property type="entry name" value="CAP_dom"/>
</dbReference>
<gene>
    <name evidence="2" type="ORF">TELCIR_15911</name>
</gene>
<accession>A0A2G9TX60</accession>
<reference evidence="2 3" key="1">
    <citation type="submission" date="2015-09" db="EMBL/GenBank/DDBJ databases">
        <title>Draft genome of the parasitic nematode Teladorsagia circumcincta isolate WARC Sus (inbred).</title>
        <authorList>
            <person name="Mitreva M."/>
        </authorList>
    </citation>
    <scope>NUCLEOTIDE SEQUENCE [LARGE SCALE GENOMIC DNA]</scope>
    <source>
        <strain evidence="2 3">S</strain>
    </source>
</reference>
<dbReference type="CDD" id="cd05380">
    <property type="entry name" value="CAP_euk"/>
    <property type="match status" value="1"/>
</dbReference>